<gene>
    <name evidence="7" type="ORF">GM1_010_00260</name>
</gene>
<feature type="transmembrane region" description="Helical" evidence="5">
    <location>
        <begin position="20"/>
        <end position="43"/>
    </location>
</feature>
<feature type="transmembrane region" description="Helical" evidence="5">
    <location>
        <begin position="315"/>
        <end position="334"/>
    </location>
</feature>
<keyword evidence="3 5" id="KW-1133">Transmembrane helix</keyword>
<comment type="subcellular location">
    <subcellularLocation>
        <location evidence="1">Membrane</location>
        <topology evidence="1">Multi-pass membrane protein</topology>
    </subcellularLocation>
</comment>
<evidence type="ECO:0000256" key="5">
    <source>
        <dbReference type="SAM" id="Phobius"/>
    </source>
</evidence>
<feature type="domain" description="Integral membrane bound transporter" evidence="6">
    <location>
        <begin position="195"/>
        <end position="328"/>
    </location>
</feature>
<evidence type="ECO:0000259" key="6">
    <source>
        <dbReference type="Pfam" id="PF13515"/>
    </source>
</evidence>
<feature type="transmembrane region" description="Helical" evidence="5">
    <location>
        <begin position="64"/>
        <end position="81"/>
    </location>
</feature>
<evidence type="ECO:0000256" key="1">
    <source>
        <dbReference type="ARBA" id="ARBA00004141"/>
    </source>
</evidence>
<sequence>MKATVRPDRDDHHHALRVLAGLLVPMSVLLLIGRPELLVYAVFGSFAGMYGRRVSGRPRIVRQVQAAGLLTVGVAIGVTLAHVGAPVWVLVIVETVYALVCSLAADVARLRPAGPFFFIFALGATATVPPDLVAPPLAVAICGATAVLAVGIGMIGVPHPLDGKPWLTGMRWLLRTPPSGVCVHAVRYALAVGVAGTIGTVLGFDHANWAMAAAAVPLAAIDGTRPGDATTRAVLVRAGHRTLGTFAGLLIAAVLLAFEPGAAVVAAVAVLLLWPTELFMSRHYAVAIGFFTPLIMLMTELTAPAPPLEMLTLRGVDTLIGVAVGVAVAVMIPAGTGRRKATGRD</sequence>
<comment type="caution">
    <text evidence="7">The sequence shown here is derived from an EMBL/GenBank/DDBJ whole genome shotgun (WGS) entry which is preliminary data.</text>
</comment>
<dbReference type="STRING" id="410332.SAMN04488550_2221"/>
<dbReference type="GO" id="GO:0016020">
    <property type="term" value="C:membrane"/>
    <property type="evidence" value="ECO:0007669"/>
    <property type="project" value="UniProtKB-SubCell"/>
</dbReference>
<dbReference type="eggNOG" id="COG4129">
    <property type="taxonomic scope" value="Bacteria"/>
</dbReference>
<evidence type="ECO:0000256" key="2">
    <source>
        <dbReference type="ARBA" id="ARBA00022692"/>
    </source>
</evidence>
<dbReference type="AlphaFoldDB" id="M3UV94"/>
<dbReference type="OrthoDB" id="4989419at2"/>
<accession>M3UV94</accession>
<proteinExistence type="predicted"/>
<keyword evidence="8" id="KW-1185">Reference proteome</keyword>
<feature type="transmembrane region" description="Helical" evidence="5">
    <location>
        <begin position="246"/>
        <end position="272"/>
    </location>
</feature>
<organism evidence="7 8">
    <name type="scientific">Gordonia malaquae NBRC 108250</name>
    <dbReference type="NCBI Taxonomy" id="1223542"/>
    <lineage>
        <taxon>Bacteria</taxon>
        <taxon>Bacillati</taxon>
        <taxon>Actinomycetota</taxon>
        <taxon>Actinomycetes</taxon>
        <taxon>Mycobacteriales</taxon>
        <taxon>Gordoniaceae</taxon>
        <taxon>Gordonia</taxon>
    </lineage>
</organism>
<reference evidence="7 8" key="1">
    <citation type="submission" date="2013-02" db="EMBL/GenBank/DDBJ databases">
        <title>Whole genome shotgun sequence of Gordonia malaquae NBRC 108250.</title>
        <authorList>
            <person name="Yoshida I."/>
            <person name="Hosoyama A."/>
            <person name="Tsuchikane K."/>
            <person name="Ando Y."/>
            <person name="Baba S."/>
            <person name="Ohji S."/>
            <person name="Hamada M."/>
            <person name="Tamura T."/>
            <person name="Yamazoe A."/>
            <person name="Yamazaki S."/>
            <person name="Fujita N."/>
        </authorList>
    </citation>
    <scope>NUCLEOTIDE SEQUENCE [LARGE SCALE GENOMIC DNA]</scope>
    <source>
        <strain evidence="7 8">NBRC 108250</strain>
    </source>
</reference>
<dbReference type="EMBL" id="BAOP01000010">
    <property type="protein sequence ID" value="GAC79437.1"/>
    <property type="molecule type" value="Genomic_DNA"/>
</dbReference>
<dbReference type="Proteomes" id="UP000035009">
    <property type="component" value="Unassembled WGS sequence"/>
</dbReference>
<dbReference type="Pfam" id="PF13515">
    <property type="entry name" value="FUSC_2"/>
    <property type="match status" value="1"/>
</dbReference>
<feature type="transmembrane region" description="Helical" evidence="5">
    <location>
        <begin position="284"/>
        <end position="303"/>
    </location>
</feature>
<name>M3UV94_GORML</name>
<keyword evidence="2 5" id="KW-0812">Transmembrane</keyword>
<feature type="transmembrane region" description="Helical" evidence="5">
    <location>
        <begin position="136"/>
        <end position="157"/>
    </location>
</feature>
<protein>
    <recommendedName>
        <fullName evidence="6">Integral membrane bound transporter domain-containing protein</fullName>
    </recommendedName>
</protein>
<dbReference type="RefSeq" id="WP_008377843.1">
    <property type="nucleotide sequence ID" value="NZ_BAOP01000010.1"/>
</dbReference>
<evidence type="ECO:0000313" key="7">
    <source>
        <dbReference type="EMBL" id="GAC79437.1"/>
    </source>
</evidence>
<evidence type="ECO:0000256" key="4">
    <source>
        <dbReference type="ARBA" id="ARBA00023136"/>
    </source>
</evidence>
<evidence type="ECO:0000256" key="3">
    <source>
        <dbReference type="ARBA" id="ARBA00022989"/>
    </source>
</evidence>
<dbReference type="InterPro" id="IPR049453">
    <property type="entry name" value="Memb_transporter_dom"/>
</dbReference>
<evidence type="ECO:0000313" key="8">
    <source>
        <dbReference type="Proteomes" id="UP000035009"/>
    </source>
</evidence>
<feature type="transmembrane region" description="Helical" evidence="5">
    <location>
        <begin position="178"/>
        <end position="202"/>
    </location>
</feature>
<keyword evidence="4 5" id="KW-0472">Membrane</keyword>